<evidence type="ECO:0000313" key="2">
    <source>
        <dbReference type="Proteomes" id="UP000533641"/>
    </source>
</evidence>
<evidence type="ECO:0000313" key="1">
    <source>
        <dbReference type="EMBL" id="MBB4273560.1"/>
    </source>
</evidence>
<reference evidence="1 2" key="1">
    <citation type="submission" date="2020-08" db="EMBL/GenBank/DDBJ databases">
        <title>Genomic Encyclopedia of Type Strains, Phase IV (KMG-V): Genome sequencing to study the core and pangenomes of soil and plant-associated prokaryotes.</title>
        <authorList>
            <person name="Whitman W."/>
        </authorList>
    </citation>
    <scope>NUCLEOTIDE SEQUENCE [LARGE SCALE GENOMIC DNA]</scope>
    <source>
        <strain evidence="1 2">SEMIA 402</strain>
    </source>
</reference>
<organism evidence="1 2">
    <name type="scientific">Rhizobium mongolense</name>
    <dbReference type="NCBI Taxonomy" id="57676"/>
    <lineage>
        <taxon>Bacteria</taxon>
        <taxon>Pseudomonadati</taxon>
        <taxon>Pseudomonadota</taxon>
        <taxon>Alphaproteobacteria</taxon>
        <taxon>Hyphomicrobiales</taxon>
        <taxon>Rhizobiaceae</taxon>
        <taxon>Rhizobium/Agrobacterium group</taxon>
        <taxon>Rhizobium</taxon>
    </lineage>
</organism>
<protein>
    <submittedName>
        <fullName evidence="1">Enamine deaminase RidA (YjgF/YER057c/UK114 family)</fullName>
    </submittedName>
</protein>
<accession>A0A7W6WD92</accession>
<dbReference type="SUPFAM" id="SSF55298">
    <property type="entry name" value="YjgF-like"/>
    <property type="match status" value="1"/>
</dbReference>
<comment type="caution">
    <text evidence="1">The sequence shown here is derived from an EMBL/GenBank/DDBJ whole genome shotgun (WGS) entry which is preliminary data.</text>
</comment>
<gene>
    <name evidence="1" type="ORF">GGE12_001314</name>
</gene>
<proteinExistence type="predicted"/>
<dbReference type="InterPro" id="IPR035959">
    <property type="entry name" value="RutC-like_sf"/>
</dbReference>
<dbReference type="EMBL" id="JACIGM010000002">
    <property type="protein sequence ID" value="MBB4273560.1"/>
    <property type="molecule type" value="Genomic_DNA"/>
</dbReference>
<sequence>MNSVYDGWIDVENPPARACLKACLADPDLRVEMTAVAAL</sequence>
<dbReference type="Gene3D" id="3.30.1330.40">
    <property type="entry name" value="RutC-like"/>
    <property type="match status" value="1"/>
</dbReference>
<dbReference type="AlphaFoldDB" id="A0A7W6WD92"/>
<dbReference type="Proteomes" id="UP000533641">
    <property type="component" value="Unassembled WGS sequence"/>
</dbReference>
<name>A0A7W6WD92_9HYPH</name>